<protein>
    <submittedName>
        <fullName evidence="2">Stage II sporulation protein M</fullName>
    </submittedName>
</protein>
<feature type="transmembrane region" description="Helical" evidence="1">
    <location>
        <begin position="137"/>
        <end position="155"/>
    </location>
</feature>
<proteinExistence type="predicted"/>
<dbReference type="Pfam" id="PF01944">
    <property type="entry name" value="SpoIIM"/>
    <property type="match status" value="1"/>
</dbReference>
<keyword evidence="1" id="KW-0472">Membrane</keyword>
<feature type="transmembrane region" description="Helical" evidence="1">
    <location>
        <begin position="108"/>
        <end position="130"/>
    </location>
</feature>
<keyword evidence="3" id="KW-1185">Reference proteome</keyword>
<keyword evidence="1" id="KW-1133">Transmembrane helix</keyword>
<dbReference type="STRING" id="1123281.SAMN02745180_01765"/>
<dbReference type="AlphaFoldDB" id="A0A1M5XNJ0"/>
<sequence>MQHKLRVWISKHLEGNFVAYFTMLVFLIIGIVVGAITIKMLNIDQKNKILSFFNSFFVLMNGNEIDNLMLFKESIKNNFRTVLIIWLTGAIIIGIPIIPVIVVLRGFALGFTVGFLVNEFGAKGFLFSVLAIMPQNLFIIPGIISISSIGINFSLSNVKGNKIKSNYNNLFSNFINYSTLIFLFSLVIFIGSLVEAYVTPIFMRLITDYIN</sequence>
<evidence type="ECO:0000313" key="3">
    <source>
        <dbReference type="Proteomes" id="UP000184389"/>
    </source>
</evidence>
<dbReference type="NCBIfam" id="TIGR02831">
    <property type="entry name" value="spo_II_M"/>
    <property type="match status" value="1"/>
</dbReference>
<gene>
    <name evidence="2" type="ORF">SAMN02745180_01765</name>
</gene>
<dbReference type="OrthoDB" id="1707382at2"/>
<keyword evidence="1" id="KW-0812">Transmembrane</keyword>
<feature type="transmembrane region" description="Helical" evidence="1">
    <location>
        <begin position="82"/>
        <end position="102"/>
    </location>
</feature>
<evidence type="ECO:0000256" key="1">
    <source>
        <dbReference type="SAM" id="Phobius"/>
    </source>
</evidence>
<feature type="transmembrane region" description="Helical" evidence="1">
    <location>
        <begin position="175"/>
        <end position="198"/>
    </location>
</feature>
<dbReference type="EMBL" id="FQXR01000007">
    <property type="protein sequence ID" value="SHI01309.1"/>
    <property type="molecule type" value="Genomic_DNA"/>
</dbReference>
<dbReference type="RefSeq" id="WP_072744429.1">
    <property type="nucleotide sequence ID" value="NZ_FQXR01000007.1"/>
</dbReference>
<evidence type="ECO:0000313" key="2">
    <source>
        <dbReference type="EMBL" id="SHI01309.1"/>
    </source>
</evidence>
<reference evidence="2 3" key="1">
    <citation type="submission" date="2016-11" db="EMBL/GenBank/DDBJ databases">
        <authorList>
            <person name="Jaros S."/>
            <person name="Januszkiewicz K."/>
            <person name="Wedrychowicz H."/>
        </authorList>
    </citation>
    <scope>NUCLEOTIDE SEQUENCE [LARGE SCALE GENOMIC DNA]</scope>
    <source>
        <strain evidence="2 3">DSM 13106</strain>
    </source>
</reference>
<feature type="transmembrane region" description="Helical" evidence="1">
    <location>
        <begin position="17"/>
        <end position="38"/>
    </location>
</feature>
<dbReference type="Proteomes" id="UP000184389">
    <property type="component" value="Unassembled WGS sequence"/>
</dbReference>
<accession>A0A1M5XNJ0</accession>
<name>A0A1M5XNJ0_9FIRM</name>
<organism evidence="2 3">
    <name type="scientific">Sporanaerobacter acetigenes DSM 13106</name>
    <dbReference type="NCBI Taxonomy" id="1123281"/>
    <lineage>
        <taxon>Bacteria</taxon>
        <taxon>Bacillati</taxon>
        <taxon>Bacillota</taxon>
        <taxon>Tissierellia</taxon>
        <taxon>Tissierellales</taxon>
        <taxon>Sporanaerobacteraceae</taxon>
        <taxon>Sporanaerobacter</taxon>
    </lineage>
</organism>
<dbReference type="PIRSF" id="PIRSF038973">
    <property type="entry name" value="SpoIIM"/>
    <property type="match status" value="1"/>
</dbReference>
<dbReference type="InterPro" id="IPR014196">
    <property type="entry name" value="SpoIIM"/>
</dbReference>
<dbReference type="InterPro" id="IPR002798">
    <property type="entry name" value="SpoIIM-like"/>
</dbReference>